<dbReference type="FunFam" id="3.30.710.10:FF:000026">
    <property type="entry name" value="E3 ubiquitin ligase complex SCF subunit"/>
    <property type="match status" value="1"/>
</dbReference>
<dbReference type="InterPro" id="IPR011333">
    <property type="entry name" value="SKP1/BTB/POZ_sf"/>
</dbReference>
<evidence type="ECO:0000256" key="3">
    <source>
        <dbReference type="PIRNR" id="PIRNR028729"/>
    </source>
</evidence>
<feature type="domain" description="SKP1 component dimerisation" evidence="4">
    <location>
        <begin position="130"/>
        <end position="177"/>
    </location>
</feature>
<evidence type="ECO:0000259" key="4">
    <source>
        <dbReference type="Pfam" id="PF01466"/>
    </source>
</evidence>
<dbReference type="AlphaFoldDB" id="A0A6A7G244"/>
<dbReference type="CDD" id="cd18322">
    <property type="entry name" value="BTB_POZ_SKP1"/>
    <property type="match status" value="1"/>
</dbReference>
<name>A0A6A7G244_9CRUS</name>
<comment type="pathway">
    <text evidence="3">Protein modification; protein ubiquitination.</text>
</comment>
<dbReference type="PIRSF" id="PIRSF028729">
    <property type="entry name" value="E3_ubiquit_lig_SCF_Skp"/>
    <property type="match status" value="1"/>
</dbReference>
<dbReference type="InterPro" id="IPR016072">
    <property type="entry name" value="Skp1_comp_dimer"/>
</dbReference>
<dbReference type="InterPro" id="IPR036296">
    <property type="entry name" value="SKP1-like_dim_sf"/>
</dbReference>
<keyword evidence="6" id="KW-0418">Kinase</keyword>
<comment type="similarity">
    <text evidence="1 3">Belongs to the SKP1 family.</text>
</comment>
<dbReference type="Pfam" id="PF01466">
    <property type="entry name" value="Skp1"/>
    <property type="match status" value="1"/>
</dbReference>
<dbReference type="GO" id="GO:0016301">
    <property type="term" value="F:kinase activity"/>
    <property type="evidence" value="ECO:0007669"/>
    <property type="project" value="UniProtKB-KW"/>
</dbReference>
<dbReference type="GO" id="GO:0016567">
    <property type="term" value="P:protein ubiquitination"/>
    <property type="evidence" value="ECO:0007669"/>
    <property type="project" value="UniProtKB-UniPathway"/>
</dbReference>
<reference evidence="6" key="1">
    <citation type="submission" date="2017-11" db="EMBL/GenBank/DDBJ databases">
        <title>The sensing device of the deep-sea amphipod.</title>
        <authorList>
            <person name="Kobayashi H."/>
            <person name="Nagahama T."/>
            <person name="Arai W."/>
            <person name="Sasagawa Y."/>
            <person name="Umeda M."/>
            <person name="Hayashi T."/>
            <person name="Nikaido I."/>
            <person name="Watanabe H."/>
            <person name="Oguri K."/>
            <person name="Kitazato H."/>
            <person name="Fujioka K."/>
            <person name="Kido Y."/>
            <person name="Takami H."/>
        </authorList>
    </citation>
    <scope>NUCLEOTIDE SEQUENCE</scope>
    <source>
        <tissue evidence="6">Whole body</tissue>
    </source>
</reference>
<dbReference type="Pfam" id="PF03931">
    <property type="entry name" value="Skp1_POZ"/>
    <property type="match status" value="1"/>
</dbReference>
<evidence type="ECO:0000313" key="6">
    <source>
        <dbReference type="EMBL" id="LAC24075.1"/>
    </source>
</evidence>
<evidence type="ECO:0000259" key="5">
    <source>
        <dbReference type="Pfam" id="PF03931"/>
    </source>
</evidence>
<dbReference type="InterPro" id="IPR016897">
    <property type="entry name" value="SKP1"/>
</dbReference>
<dbReference type="PANTHER" id="PTHR11165">
    <property type="entry name" value="SKP1"/>
    <property type="match status" value="1"/>
</dbReference>
<dbReference type="InterPro" id="IPR016073">
    <property type="entry name" value="Skp1_comp_POZ"/>
</dbReference>
<dbReference type="SUPFAM" id="SSF54695">
    <property type="entry name" value="POZ domain"/>
    <property type="match status" value="1"/>
</dbReference>
<dbReference type="SMART" id="SM00512">
    <property type="entry name" value="Skp1"/>
    <property type="match status" value="1"/>
</dbReference>
<evidence type="ECO:0000256" key="2">
    <source>
        <dbReference type="ARBA" id="ARBA00022786"/>
    </source>
</evidence>
<organism evidence="6">
    <name type="scientific">Hirondellea gigas</name>
    <dbReference type="NCBI Taxonomy" id="1518452"/>
    <lineage>
        <taxon>Eukaryota</taxon>
        <taxon>Metazoa</taxon>
        <taxon>Ecdysozoa</taxon>
        <taxon>Arthropoda</taxon>
        <taxon>Crustacea</taxon>
        <taxon>Multicrustacea</taxon>
        <taxon>Malacostraca</taxon>
        <taxon>Eumalacostraca</taxon>
        <taxon>Peracarida</taxon>
        <taxon>Amphipoda</taxon>
        <taxon>Amphilochidea</taxon>
        <taxon>Lysianassida</taxon>
        <taxon>Lysianassidira</taxon>
        <taxon>Lysianassoidea</taxon>
        <taxon>Lysianassidae</taxon>
        <taxon>Hirondellea</taxon>
    </lineage>
</organism>
<dbReference type="EMBL" id="IACT01004901">
    <property type="protein sequence ID" value="LAC24075.1"/>
    <property type="molecule type" value="mRNA"/>
</dbReference>
<protein>
    <submittedName>
        <fullName evidence="6">S-phase kinase-associated protein 1</fullName>
    </submittedName>
</protein>
<proteinExistence type="evidence at transcript level"/>
<dbReference type="GO" id="GO:0006511">
    <property type="term" value="P:ubiquitin-dependent protein catabolic process"/>
    <property type="evidence" value="ECO:0007669"/>
    <property type="project" value="InterPro"/>
</dbReference>
<feature type="domain" description="SKP1 component POZ" evidence="5">
    <location>
        <begin position="24"/>
        <end position="82"/>
    </location>
</feature>
<dbReference type="UniPathway" id="UPA00143"/>
<accession>A0A6A7G244</accession>
<sequence>MADESKSSKDEDIKGLDEDVEEISLKLKSQETETFPIDKNIAMMSELVKTMWEGDKEEFEIPLPNVKSAILKKVIEFMKYHHTTPAKEIEKPLKSANMNEVVSEWDANFVEVDQETLFEMILAANYMDIKSLLDLTCAKVASMIKGKSPEEIRKRFNIQNDFTPDEEEAVRAENKWAEES</sequence>
<evidence type="ECO:0000256" key="1">
    <source>
        <dbReference type="ARBA" id="ARBA00009993"/>
    </source>
</evidence>
<keyword evidence="2 3" id="KW-0833">Ubl conjugation pathway</keyword>
<dbReference type="SUPFAM" id="SSF81382">
    <property type="entry name" value="Skp1 dimerisation domain-like"/>
    <property type="match status" value="1"/>
</dbReference>
<dbReference type="Gene3D" id="3.30.710.10">
    <property type="entry name" value="Potassium Channel Kv1.1, Chain A"/>
    <property type="match status" value="1"/>
</dbReference>
<dbReference type="InterPro" id="IPR001232">
    <property type="entry name" value="SKP1-like"/>
</dbReference>
<keyword evidence="6" id="KW-0808">Transferase</keyword>